<accession>A0A2S7TB58</accession>
<gene>
    <name evidence="2" type="ORF">BST99_01985</name>
</gene>
<dbReference type="Pfam" id="PF10825">
    <property type="entry name" value="DUF2752"/>
    <property type="match status" value="1"/>
</dbReference>
<keyword evidence="1" id="KW-1133">Transmembrane helix</keyword>
<dbReference type="AlphaFoldDB" id="A0A2S7TB58"/>
<evidence type="ECO:0000313" key="3">
    <source>
        <dbReference type="Proteomes" id="UP000239366"/>
    </source>
</evidence>
<evidence type="ECO:0000256" key="1">
    <source>
        <dbReference type="SAM" id="Phobius"/>
    </source>
</evidence>
<feature type="transmembrane region" description="Helical" evidence="1">
    <location>
        <begin position="37"/>
        <end position="55"/>
    </location>
</feature>
<keyword evidence="3" id="KW-1185">Reference proteome</keyword>
<protein>
    <recommendedName>
        <fullName evidence="4">DUF2752 domain-containing protein</fullName>
    </recommendedName>
</protein>
<feature type="transmembrane region" description="Helical" evidence="1">
    <location>
        <begin position="67"/>
        <end position="86"/>
    </location>
</feature>
<evidence type="ECO:0000313" key="2">
    <source>
        <dbReference type="EMBL" id="PQJ16737.1"/>
    </source>
</evidence>
<comment type="caution">
    <text evidence="2">The sequence shown here is derived from an EMBL/GenBank/DDBJ whole genome shotgun (WGS) entry which is preliminary data.</text>
</comment>
<keyword evidence="1" id="KW-0812">Transmembrane</keyword>
<dbReference type="Proteomes" id="UP000239366">
    <property type="component" value="Unassembled WGS sequence"/>
</dbReference>
<sequence length="87" mass="9819">MLPCQTKAMLGFDCPGCGIQRSIQFLVNGELWQAFKMYPAIYPMIGFFLALLINLIKPKAIPQKGVIFLAFSTITLILANFIYKLFL</sequence>
<dbReference type="EMBL" id="MQVX01000001">
    <property type="protein sequence ID" value="PQJ16737.1"/>
    <property type="molecule type" value="Genomic_DNA"/>
</dbReference>
<organism evidence="2 3">
    <name type="scientific">Aureicoccus marinus</name>
    <dbReference type="NCBI Taxonomy" id="754435"/>
    <lineage>
        <taxon>Bacteria</taxon>
        <taxon>Pseudomonadati</taxon>
        <taxon>Bacteroidota</taxon>
        <taxon>Flavobacteriia</taxon>
        <taxon>Flavobacteriales</taxon>
        <taxon>Flavobacteriaceae</taxon>
        <taxon>Aureicoccus</taxon>
    </lineage>
</organism>
<dbReference type="InterPro" id="IPR021215">
    <property type="entry name" value="DUF2752"/>
</dbReference>
<keyword evidence="1" id="KW-0472">Membrane</keyword>
<evidence type="ECO:0008006" key="4">
    <source>
        <dbReference type="Google" id="ProtNLM"/>
    </source>
</evidence>
<proteinExistence type="predicted"/>
<name>A0A2S7TB58_9FLAO</name>
<reference evidence="3" key="1">
    <citation type="submission" date="2016-11" db="EMBL/GenBank/DDBJ databases">
        <title>Trade-off between light-utilization and light-protection in marine flavobacteria.</title>
        <authorList>
            <person name="Kumagai Y."/>
            <person name="Yoshizawa S."/>
            <person name="Kogure K."/>
        </authorList>
    </citation>
    <scope>NUCLEOTIDE SEQUENCE [LARGE SCALE GENOMIC DNA]</scope>
    <source>
        <strain evidence="3">SG-18</strain>
    </source>
</reference>